<dbReference type="PANTHER" id="PTHR21198:SF7">
    <property type="entry name" value="ASPARTATE-GLUTAMATE RACEMASE FAMILY"/>
    <property type="match status" value="1"/>
</dbReference>
<dbReference type="InterPro" id="IPR004380">
    <property type="entry name" value="Asp_race"/>
</dbReference>
<dbReference type="InterPro" id="IPR015942">
    <property type="entry name" value="Asp/Glu/hydantoin_racemase"/>
</dbReference>
<comment type="similarity">
    <text evidence="1">Belongs to the aspartate/glutamate racemases family.</text>
</comment>
<reference evidence="3 4" key="1">
    <citation type="journal article" date="2018" name="J. Microbiol.">
        <title>Bacillus spongiae sp. nov., isolated from sponge of Jeju Island.</title>
        <authorList>
            <person name="Lee G.E."/>
            <person name="Im W.T."/>
            <person name="Park J.S."/>
        </authorList>
    </citation>
    <scope>NUCLEOTIDE SEQUENCE [LARGE SCALE GENOMIC DNA]</scope>
    <source>
        <strain evidence="3 4">135PIL107-10</strain>
    </source>
</reference>
<dbReference type="GO" id="GO:0016853">
    <property type="term" value="F:isomerase activity"/>
    <property type="evidence" value="ECO:0007669"/>
    <property type="project" value="UniProtKB-KW"/>
</dbReference>
<dbReference type="Pfam" id="PF01177">
    <property type="entry name" value="Asp_Glu_race"/>
    <property type="match status" value="1"/>
</dbReference>
<dbReference type="EC" id="5.1.1.-" evidence="3"/>
<keyword evidence="4" id="KW-1185">Reference proteome</keyword>
<comment type="caution">
    <text evidence="3">The sequence shown here is derived from an EMBL/GenBank/DDBJ whole genome shotgun (WGS) entry which is preliminary data.</text>
</comment>
<dbReference type="EMBL" id="JBBAXC010000005">
    <property type="protein sequence ID" value="MEI5907058.1"/>
    <property type="molecule type" value="Genomic_DNA"/>
</dbReference>
<gene>
    <name evidence="3" type="ORF">WAK64_08310</name>
</gene>
<evidence type="ECO:0000313" key="4">
    <source>
        <dbReference type="Proteomes" id="UP001312865"/>
    </source>
</evidence>
<protein>
    <submittedName>
        <fullName evidence="3">Amino acid racemase</fullName>
        <ecNumber evidence="3">5.1.1.-</ecNumber>
    </submittedName>
</protein>
<dbReference type="Gene3D" id="3.40.50.1860">
    <property type="match status" value="2"/>
</dbReference>
<name>A0ABU8HDD0_9BACI</name>
<keyword evidence="2 3" id="KW-0413">Isomerase</keyword>
<evidence type="ECO:0000256" key="2">
    <source>
        <dbReference type="ARBA" id="ARBA00023235"/>
    </source>
</evidence>
<accession>A0ABU8HDD0</accession>
<dbReference type="RefSeq" id="WP_336586493.1">
    <property type="nucleotide sequence ID" value="NZ_JBBAXC010000005.1"/>
</dbReference>
<evidence type="ECO:0000313" key="3">
    <source>
        <dbReference type="EMBL" id="MEI5907058.1"/>
    </source>
</evidence>
<dbReference type="PANTHER" id="PTHR21198">
    <property type="entry name" value="GLUTAMATE RACEMASE"/>
    <property type="match status" value="1"/>
</dbReference>
<dbReference type="SUPFAM" id="SSF53681">
    <property type="entry name" value="Aspartate/glutamate racemase"/>
    <property type="match status" value="2"/>
</dbReference>
<dbReference type="PROSITE" id="PS00923">
    <property type="entry name" value="ASP_GLU_RACEMASE_1"/>
    <property type="match status" value="1"/>
</dbReference>
<sequence>MIGILAGMGPKSTGPFVDLVVEQCQAVYGAKDDMDFPHMMIYSCPTPFYIDKPINHKEMEQAIITGAKRLEKTGVDFIAMPCNTAHLYIDQLKEMITVPIINMVEESIKALPQSSHRTALLATEATVQSGIYEQGLSELEVNYIHKPHWQTMVNQLIAAIKSEDVNVSYKLWSQLEKELDGHVDTAIIACTDINVVSHKKWSHITLVDSATCLARAAIHKYLSKEGKE</sequence>
<dbReference type="InterPro" id="IPR001920">
    <property type="entry name" value="Asp/Glu_race"/>
</dbReference>
<proteinExistence type="inferred from homology"/>
<dbReference type="NCBIfam" id="TIGR00035">
    <property type="entry name" value="asp_race"/>
    <property type="match status" value="1"/>
</dbReference>
<dbReference type="Proteomes" id="UP001312865">
    <property type="component" value="Unassembled WGS sequence"/>
</dbReference>
<dbReference type="InterPro" id="IPR018187">
    <property type="entry name" value="Asp/Glu_racemase_AS_1"/>
</dbReference>
<organism evidence="3 4">
    <name type="scientific">Bacillus spongiae</name>
    <dbReference type="NCBI Taxonomy" id="2683610"/>
    <lineage>
        <taxon>Bacteria</taxon>
        <taxon>Bacillati</taxon>
        <taxon>Bacillota</taxon>
        <taxon>Bacilli</taxon>
        <taxon>Bacillales</taxon>
        <taxon>Bacillaceae</taxon>
        <taxon>Bacillus</taxon>
    </lineage>
</organism>
<evidence type="ECO:0000256" key="1">
    <source>
        <dbReference type="ARBA" id="ARBA00007847"/>
    </source>
</evidence>